<organism evidence="2 3">
    <name type="scientific">Echria macrotheca</name>
    <dbReference type="NCBI Taxonomy" id="438768"/>
    <lineage>
        <taxon>Eukaryota</taxon>
        <taxon>Fungi</taxon>
        <taxon>Dikarya</taxon>
        <taxon>Ascomycota</taxon>
        <taxon>Pezizomycotina</taxon>
        <taxon>Sordariomycetes</taxon>
        <taxon>Sordariomycetidae</taxon>
        <taxon>Sordariales</taxon>
        <taxon>Schizotheciaceae</taxon>
        <taxon>Echria</taxon>
    </lineage>
</organism>
<proteinExistence type="predicted"/>
<evidence type="ECO:0000313" key="3">
    <source>
        <dbReference type="Proteomes" id="UP001239445"/>
    </source>
</evidence>
<reference evidence="2" key="1">
    <citation type="submission" date="2023-06" db="EMBL/GenBank/DDBJ databases">
        <title>Genome-scale phylogeny and comparative genomics of the fungal order Sordariales.</title>
        <authorList>
            <consortium name="Lawrence Berkeley National Laboratory"/>
            <person name="Hensen N."/>
            <person name="Bonometti L."/>
            <person name="Westerberg I."/>
            <person name="Brannstrom I.O."/>
            <person name="Guillou S."/>
            <person name="Cros-Aarteil S."/>
            <person name="Calhoun S."/>
            <person name="Haridas S."/>
            <person name="Kuo A."/>
            <person name="Mondo S."/>
            <person name="Pangilinan J."/>
            <person name="Riley R."/>
            <person name="Labutti K."/>
            <person name="Andreopoulos B."/>
            <person name="Lipzen A."/>
            <person name="Chen C."/>
            <person name="Yanf M."/>
            <person name="Daum C."/>
            <person name="Ng V."/>
            <person name="Clum A."/>
            <person name="Steindorff A."/>
            <person name="Ohm R."/>
            <person name="Martin F."/>
            <person name="Silar P."/>
            <person name="Natvig D."/>
            <person name="Lalanne C."/>
            <person name="Gautier V."/>
            <person name="Ament-Velasquez S.L."/>
            <person name="Kruys A."/>
            <person name="Hutchinson M.I."/>
            <person name="Powell A.J."/>
            <person name="Barry K."/>
            <person name="Miller A.N."/>
            <person name="Grigoriev I.V."/>
            <person name="Debuchy R."/>
            <person name="Gladieux P."/>
            <person name="Thoren M.H."/>
            <person name="Johannesson H."/>
        </authorList>
    </citation>
    <scope>NUCLEOTIDE SEQUENCE</scope>
    <source>
        <strain evidence="2">PSN4</strain>
    </source>
</reference>
<sequence length="155" mass="17276">MPGHKRIEIDKPTVVVAACLGVVGTKSRNETHRALGRAENQYNVKHNVLAGCAPIAPGRDPNLRDHVAIYNEAYTTLAGSKHPHLMGMRYEDAWPEIRQDIAPIMKAAWHNGDATMKYDDLLFPTRGFFEETFFNWALIPLVGADGRVVAIFNHA</sequence>
<evidence type="ECO:0000313" key="2">
    <source>
        <dbReference type="EMBL" id="KAK1755965.1"/>
    </source>
</evidence>
<dbReference type="EMBL" id="MU839833">
    <property type="protein sequence ID" value="KAK1755965.1"/>
    <property type="molecule type" value="Genomic_DNA"/>
</dbReference>
<dbReference type="Gene3D" id="3.30.450.20">
    <property type="entry name" value="PAS domain"/>
    <property type="match status" value="1"/>
</dbReference>
<gene>
    <name evidence="2" type="ORF">QBC47DRAFT_460886</name>
</gene>
<dbReference type="InterPro" id="IPR013656">
    <property type="entry name" value="PAS_4"/>
</dbReference>
<dbReference type="Pfam" id="PF08448">
    <property type="entry name" value="PAS_4"/>
    <property type="match status" value="1"/>
</dbReference>
<protein>
    <recommendedName>
        <fullName evidence="1">PAS fold-4 domain-containing protein</fullName>
    </recommendedName>
</protein>
<dbReference type="AlphaFoldDB" id="A0AAJ0BDP0"/>
<feature type="domain" description="PAS fold-4" evidence="1">
    <location>
        <begin position="67"/>
        <end position="154"/>
    </location>
</feature>
<name>A0AAJ0BDP0_9PEZI</name>
<dbReference type="Proteomes" id="UP001239445">
    <property type="component" value="Unassembled WGS sequence"/>
</dbReference>
<comment type="caution">
    <text evidence="2">The sequence shown here is derived from an EMBL/GenBank/DDBJ whole genome shotgun (WGS) entry which is preliminary data.</text>
</comment>
<accession>A0AAJ0BDP0</accession>
<keyword evidence="3" id="KW-1185">Reference proteome</keyword>
<evidence type="ECO:0000259" key="1">
    <source>
        <dbReference type="Pfam" id="PF08448"/>
    </source>
</evidence>